<accession>A0A508SUD0</accession>
<keyword evidence="1" id="KW-1133">Transmembrane helix</keyword>
<dbReference type="OrthoDB" id="7375886at2"/>
<evidence type="ECO:0000313" key="3">
    <source>
        <dbReference type="Proteomes" id="UP000328092"/>
    </source>
</evidence>
<gene>
    <name evidence="2" type="ORF">CI1B_13370</name>
</gene>
<sequence length="144" mass="16380">MNREPIAHNRPVYIAHNRPVYDELHPRVYGVAVGLVAWFALAAWILFDRQDDVELSLMFVSVLLFVAVLLPWLLSLVWQRYDDRHDRHARAVPFREWRTAEFAVWGSTINSTHATIDMLLPLASVAFGLTAIGIVFLICASLAP</sequence>
<protein>
    <submittedName>
        <fullName evidence="2">Uncharacterized protein</fullName>
    </submittedName>
</protein>
<keyword evidence="1" id="KW-0472">Membrane</keyword>
<feature type="transmembrane region" description="Helical" evidence="1">
    <location>
        <begin position="59"/>
        <end position="78"/>
    </location>
</feature>
<feature type="transmembrane region" description="Helical" evidence="1">
    <location>
        <begin position="119"/>
        <end position="143"/>
    </location>
</feature>
<keyword evidence="1" id="KW-0812">Transmembrane</keyword>
<evidence type="ECO:0000256" key="1">
    <source>
        <dbReference type="SAM" id="Phobius"/>
    </source>
</evidence>
<feature type="transmembrane region" description="Helical" evidence="1">
    <location>
        <begin position="28"/>
        <end position="47"/>
    </location>
</feature>
<organism evidence="2 3">
    <name type="scientific">Bradyrhizobium ivorense</name>
    <dbReference type="NCBI Taxonomy" id="2511166"/>
    <lineage>
        <taxon>Bacteria</taxon>
        <taxon>Pseudomonadati</taxon>
        <taxon>Pseudomonadota</taxon>
        <taxon>Alphaproteobacteria</taxon>
        <taxon>Hyphomicrobiales</taxon>
        <taxon>Nitrobacteraceae</taxon>
        <taxon>Bradyrhizobium</taxon>
    </lineage>
</organism>
<dbReference type="AlphaFoldDB" id="A0A508SUD0"/>
<comment type="caution">
    <text evidence="2">The sequence shown here is derived from an EMBL/GenBank/DDBJ whole genome shotgun (WGS) entry which is preliminary data.</text>
</comment>
<dbReference type="RefSeq" id="WP_139857902.1">
    <property type="nucleotide sequence ID" value="NZ_CAADFC020000004.1"/>
</dbReference>
<reference evidence="2" key="1">
    <citation type="submission" date="2019-02" db="EMBL/GenBank/DDBJ databases">
        <authorList>
            <person name="Pothier F.J."/>
        </authorList>
    </citation>
    <scope>NUCLEOTIDE SEQUENCE</scope>
    <source>
        <strain evidence="2">CI-1B</strain>
    </source>
</reference>
<evidence type="ECO:0000313" key="2">
    <source>
        <dbReference type="EMBL" id="VIO66219.1"/>
    </source>
</evidence>
<proteinExistence type="predicted"/>
<keyword evidence="3" id="KW-1185">Reference proteome</keyword>
<dbReference type="EMBL" id="CAADFC020000004">
    <property type="protein sequence ID" value="VIO66219.1"/>
    <property type="molecule type" value="Genomic_DNA"/>
</dbReference>
<dbReference type="Proteomes" id="UP000328092">
    <property type="component" value="Unassembled WGS sequence"/>
</dbReference>
<name>A0A508SUD0_9BRAD</name>